<dbReference type="InParanoid" id="A0A0D2GBI9"/>
<keyword evidence="2" id="KW-1185">Reference proteome</keyword>
<reference evidence="1 2" key="1">
    <citation type="submission" date="2013-11" db="EMBL/GenBank/DDBJ databases">
        <title>Metagenomic analysis of a methanogenic consortium involved in long chain n-alkane degradation.</title>
        <authorList>
            <person name="Davidova I.A."/>
            <person name="Callaghan A.V."/>
            <person name="Wawrik B."/>
            <person name="Pruitt S."/>
            <person name="Marks C."/>
            <person name="Duncan K.E."/>
            <person name="Suflita J.M."/>
        </authorList>
    </citation>
    <scope>NUCLEOTIDE SEQUENCE [LARGE SCALE GENOMIC DNA]</scope>
    <source>
        <strain evidence="1 2">SPR</strain>
    </source>
</reference>
<dbReference type="STRING" id="1429043.X474_19630"/>
<proteinExistence type="predicted"/>
<organism evidence="1 2">
    <name type="scientific">Dethiosulfatarculus sandiegensis</name>
    <dbReference type="NCBI Taxonomy" id="1429043"/>
    <lineage>
        <taxon>Bacteria</taxon>
        <taxon>Pseudomonadati</taxon>
        <taxon>Thermodesulfobacteriota</taxon>
        <taxon>Desulfarculia</taxon>
        <taxon>Desulfarculales</taxon>
        <taxon>Desulfarculaceae</taxon>
        <taxon>Dethiosulfatarculus</taxon>
    </lineage>
</organism>
<sequence length="88" mass="10072">MIPVSNEQASVGLGKPYRGFFSCFFKNESPVSNLLNIGEKKAVISAKYLNFHFEQKIIHLGLASRSRQRVRAMDGMFYLIFRRILNCA</sequence>
<evidence type="ECO:0000313" key="1">
    <source>
        <dbReference type="EMBL" id="KIX12242.1"/>
    </source>
</evidence>
<evidence type="ECO:0000313" key="2">
    <source>
        <dbReference type="Proteomes" id="UP000032233"/>
    </source>
</evidence>
<comment type="caution">
    <text evidence="1">The sequence shown here is derived from an EMBL/GenBank/DDBJ whole genome shotgun (WGS) entry which is preliminary data.</text>
</comment>
<dbReference type="Proteomes" id="UP000032233">
    <property type="component" value="Unassembled WGS sequence"/>
</dbReference>
<name>A0A0D2GBI9_9BACT</name>
<dbReference type="EMBL" id="AZAC01000034">
    <property type="protein sequence ID" value="KIX12242.1"/>
    <property type="molecule type" value="Genomic_DNA"/>
</dbReference>
<protein>
    <submittedName>
        <fullName evidence="1">Uncharacterized protein</fullName>
    </submittedName>
</protein>
<accession>A0A0D2GBI9</accession>
<dbReference type="AlphaFoldDB" id="A0A0D2GBI9"/>
<gene>
    <name evidence="1" type="ORF">X474_19630</name>
</gene>